<feature type="transmembrane region" description="Helical" evidence="1">
    <location>
        <begin position="329"/>
        <end position="361"/>
    </location>
</feature>
<name>A0A1F4X8A9_UNCKA</name>
<accession>A0A1F4X8A9</accession>
<protein>
    <recommendedName>
        <fullName evidence="4">Membrane protein 6-pyruvoyl-tetrahydropterin synthase-related domain-containing protein</fullName>
    </recommendedName>
</protein>
<feature type="transmembrane region" description="Helical" evidence="1">
    <location>
        <begin position="192"/>
        <end position="209"/>
    </location>
</feature>
<evidence type="ECO:0000313" key="2">
    <source>
        <dbReference type="EMBL" id="OGC77323.1"/>
    </source>
</evidence>
<evidence type="ECO:0008006" key="4">
    <source>
        <dbReference type="Google" id="ProtNLM"/>
    </source>
</evidence>
<keyword evidence="1" id="KW-0812">Transmembrane</keyword>
<feature type="transmembrane region" description="Helical" evidence="1">
    <location>
        <begin position="406"/>
        <end position="426"/>
    </location>
</feature>
<feature type="transmembrane region" description="Helical" evidence="1">
    <location>
        <begin position="373"/>
        <end position="394"/>
    </location>
</feature>
<feature type="transmembrane region" description="Helical" evidence="1">
    <location>
        <begin position="145"/>
        <end position="161"/>
    </location>
</feature>
<evidence type="ECO:0000313" key="3">
    <source>
        <dbReference type="Proteomes" id="UP000176815"/>
    </source>
</evidence>
<dbReference type="AlphaFoldDB" id="A0A1F4X8A9"/>
<reference evidence="2 3" key="1">
    <citation type="journal article" date="2016" name="Nat. Commun.">
        <title>Thousands of microbial genomes shed light on interconnected biogeochemical processes in an aquifer system.</title>
        <authorList>
            <person name="Anantharaman K."/>
            <person name="Brown C.T."/>
            <person name="Hug L.A."/>
            <person name="Sharon I."/>
            <person name="Castelle C.J."/>
            <person name="Probst A.J."/>
            <person name="Thomas B.C."/>
            <person name="Singh A."/>
            <person name="Wilkins M.J."/>
            <person name="Karaoz U."/>
            <person name="Brodie E.L."/>
            <person name="Williams K.H."/>
            <person name="Hubbard S.S."/>
            <person name="Banfield J.F."/>
        </authorList>
    </citation>
    <scope>NUCLEOTIDE SEQUENCE [LARGE SCALE GENOMIC DNA]</scope>
</reference>
<organism evidence="2 3">
    <name type="scientific">candidate division WWE3 bacterium RIFOXYD1_FULL_39_9</name>
    <dbReference type="NCBI Taxonomy" id="1802649"/>
    <lineage>
        <taxon>Bacteria</taxon>
        <taxon>Katanobacteria</taxon>
    </lineage>
</organism>
<dbReference type="EMBL" id="MEWG01000022">
    <property type="protein sequence ID" value="OGC77323.1"/>
    <property type="molecule type" value="Genomic_DNA"/>
</dbReference>
<sequence>MLTKISKFILPLCAILLTGLTPLLWFHGHLITGEEFYALDYGMWGKIYTQGWAPNVNFGEFSLFLPFKLQYLFFHLFEILNINYYYALVSWHVLAWVITGLFFYLFIKQVYREKMSPLIAVIAIIFYVFNPFFLNISVLLTPPRILFMFLPLIFALLHKYIIQDQGGYKIIAALSLITFFVSPLYVNIPYGSIIFIVIALGIVYKNVFIRTNFRNLLLHFMFFIVLSSLLNIWWAVPFVMKIRTNVGDIKGTTSNFVTIAASKTQDVLTYFGSWAFREKATEEIYYFPYYKNYDRFPLVAARFLPFLLIAGVPFFLIKQIKKREKNSESEFLLFLVGMAWLFILLAKGISGFGGSIFGFFYDNVPLFWFFREPYAKFMPVYALIGDTLLVYTLIKISTELKSRNFLRILLFVILIISGVALGRPYWSAEVVGETENKKISSQTVIVPDYWEDLRENWEPKKGYYVLYPTFQVSEYLKWPSGYNGSPYILFKGVNIISRAPLIFGNSGIDSVTAYINKSLLESPEKFNSIAQTYKLSGLIIQGDAGYAGFAGYMKKLKDLYQSEPAIEKGKITIHETEKDVSDVEIVPAGNIFSSKQLTPKEYEILKDTFGVDLKFSYTSKTPFEIEVIEPVVTYDFEKATEYVFDLSKFTSGKYFGRIIPSTEDIKLTSVTLDGNLEKPSKELSFMFDQPECCKKLEVYTNEIKKPEYIKNNWIYTETGLFRDSDDVTDPNSLMFKTKVSKYYNKISWFDPSRTYDIGIDFGERINLDILLSIIHRDVDSGVETSYGDAVIPAGTDAIHFNYISAVIRNPLEDPDYYIRISPYLINPQSEFKPSKVGVRAFAYKDMTTAKLIMMVQKESQGEPAKPNIVDYSRASQSMGLIEIDKKGATEGYLQFKDAYDPNWSLVLISRDDLTRYREMPEFIRGIYSAKLLFGDKHFAEHVNIESYSNGWDLSKIDSGYYAIVFWPDILNTVLFAGSSVLAGVLFVYILYRRRS</sequence>
<feature type="transmembrane region" description="Helical" evidence="1">
    <location>
        <begin position="216"/>
        <end position="236"/>
    </location>
</feature>
<evidence type="ECO:0000256" key="1">
    <source>
        <dbReference type="SAM" id="Phobius"/>
    </source>
</evidence>
<proteinExistence type="predicted"/>
<keyword evidence="1" id="KW-1133">Transmembrane helix</keyword>
<feature type="transmembrane region" description="Helical" evidence="1">
    <location>
        <begin position="168"/>
        <end position="186"/>
    </location>
</feature>
<dbReference type="Proteomes" id="UP000176815">
    <property type="component" value="Unassembled WGS sequence"/>
</dbReference>
<comment type="caution">
    <text evidence="2">The sequence shown here is derived from an EMBL/GenBank/DDBJ whole genome shotgun (WGS) entry which is preliminary data.</text>
</comment>
<keyword evidence="1" id="KW-0472">Membrane</keyword>
<feature type="transmembrane region" description="Helical" evidence="1">
    <location>
        <begin position="969"/>
        <end position="991"/>
    </location>
</feature>
<feature type="transmembrane region" description="Helical" evidence="1">
    <location>
        <begin position="296"/>
        <end position="317"/>
    </location>
</feature>
<feature type="transmembrane region" description="Helical" evidence="1">
    <location>
        <begin position="84"/>
        <end position="106"/>
    </location>
</feature>
<gene>
    <name evidence="2" type="ORF">A2619_04780</name>
</gene>
<feature type="transmembrane region" description="Helical" evidence="1">
    <location>
        <begin position="118"/>
        <end position="139"/>
    </location>
</feature>